<dbReference type="Proteomes" id="UP000554482">
    <property type="component" value="Unassembled WGS sequence"/>
</dbReference>
<dbReference type="InterPro" id="IPR018333">
    <property type="entry name" value="Squalene_cyclase"/>
</dbReference>
<keyword evidence="3" id="KW-0413">Isomerase</keyword>
<evidence type="ECO:0000256" key="1">
    <source>
        <dbReference type="ARBA" id="ARBA00009755"/>
    </source>
</evidence>
<accession>A0A7J6X0V1</accession>
<sequence length="204" mass="22904">YVECTSAAIQALVMFNKLYPKHRTHEIELSIEKAIHFIEEIQRPDGSWYGNWGICFTYGTWFGVKALVSGGMTYGNCISIRKACQFLVSTQQDSGGWGESYVSCPNEEYTHLEGNRTNLVQTAWAMMALISAGQGERDPAPLHRAARLLINSQMDNGSFPQQDINGVSLKNAMLHYAAYRYIFPVWALGEYCNCVMVACNKPIK</sequence>
<evidence type="ECO:0000313" key="6">
    <source>
        <dbReference type="Proteomes" id="UP000554482"/>
    </source>
</evidence>
<comment type="similarity">
    <text evidence="1">Belongs to the terpene cyclase/mutase family.</text>
</comment>
<name>A0A7J6X0V1_THATH</name>
<dbReference type="InterPro" id="IPR002365">
    <property type="entry name" value="Terpene_synthase_CS"/>
</dbReference>
<protein>
    <submittedName>
        <fullName evidence="5">Terpene cyclase/mutase family member</fullName>
    </submittedName>
</protein>
<dbReference type="GO" id="GO:0016104">
    <property type="term" value="P:triterpenoid biosynthetic process"/>
    <property type="evidence" value="ECO:0007669"/>
    <property type="project" value="InterPro"/>
</dbReference>
<evidence type="ECO:0000256" key="3">
    <source>
        <dbReference type="ARBA" id="ARBA00023235"/>
    </source>
</evidence>
<evidence type="ECO:0000256" key="2">
    <source>
        <dbReference type="ARBA" id="ARBA00022737"/>
    </source>
</evidence>
<evidence type="ECO:0000259" key="4">
    <source>
        <dbReference type="Pfam" id="PF13243"/>
    </source>
</evidence>
<proteinExistence type="inferred from homology"/>
<dbReference type="AlphaFoldDB" id="A0A7J6X0V1"/>
<feature type="non-terminal residue" evidence="5">
    <location>
        <position position="1"/>
    </location>
</feature>
<dbReference type="InterPro" id="IPR032696">
    <property type="entry name" value="SQ_cyclase_C"/>
</dbReference>
<dbReference type="SUPFAM" id="SSF48239">
    <property type="entry name" value="Terpenoid cyclases/Protein prenyltransferases"/>
    <property type="match status" value="1"/>
</dbReference>
<reference evidence="5 6" key="1">
    <citation type="submission" date="2020-06" db="EMBL/GenBank/DDBJ databases">
        <title>Transcriptomic and genomic resources for Thalictrum thalictroides and T. hernandezii: Facilitating candidate gene discovery in an emerging model plant lineage.</title>
        <authorList>
            <person name="Arias T."/>
            <person name="Riano-Pachon D.M."/>
            <person name="Di Stilio V.S."/>
        </authorList>
    </citation>
    <scope>NUCLEOTIDE SEQUENCE [LARGE SCALE GENOMIC DNA]</scope>
    <source>
        <strain evidence="6">cv. WT478/WT964</strain>
        <tissue evidence="5">Leaves</tissue>
    </source>
</reference>
<dbReference type="PROSITE" id="PS01074">
    <property type="entry name" value="TERPENE_SYNTHASES"/>
    <property type="match status" value="1"/>
</dbReference>
<dbReference type="InterPro" id="IPR008930">
    <property type="entry name" value="Terpenoid_cyclase/PrenylTrfase"/>
</dbReference>
<keyword evidence="2" id="KW-0677">Repeat</keyword>
<dbReference type="Pfam" id="PF13243">
    <property type="entry name" value="SQHop_cyclase_C"/>
    <property type="match status" value="1"/>
</dbReference>
<dbReference type="PANTHER" id="PTHR11764">
    <property type="entry name" value="TERPENE CYCLASE/MUTASE FAMILY MEMBER"/>
    <property type="match status" value="1"/>
</dbReference>
<dbReference type="Gene3D" id="1.50.10.20">
    <property type="match status" value="1"/>
</dbReference>
<dbReference type="GO" id="GO:0016866">
    <property type="term" value="F:intramolecular transferase activity"/>
    <property type="evidence" value="ECO:0007669"/>
    <property type="project" value="InterPro"/>
</dbReference>
<keyword evidence="6" id="KW-1185">Reference proteome</keyword>
<dbReference type="PANTHER" id="PTHR11764:SF58">
    <property type="entry name" value="BETA-AMYRIN SYNTHASE-RELATED"/>
    <property type="match status" value="1"/>
</dbReference>
<comment type="caution">
    <text evidence="5">The sequence shown here is derived from an EMBL/GenBank/DDBJ whole genome shotgun (WGS) entry which is preliminary data.</text>
</comment>
<organism evidence="5 6">
    <name type="scientific">Thalictrum thalictroides</name>
    <name type="common">Rue-anemone</name>
    <name type="synonym">Anemone thalictroides</name>
    <dbReference type="NCBI Taxonomy" id="46969"/>
    <lineage>
        <taxon>Eukaryota</taxon>
        <taxon>Viridiplantae</taxon>
        <taxon>Streptophyta</taxon>
        <taxon>Embryophyta</taxon>
        <taxon>Tracheophyta</taxon>
        <taxon>Spermatophyta</taxon>
        <taxon>Magnoliopsida</taxon>
        <taxon>Ranunculales</taxon>
        <taxon>Ranunculaceae</taxon>
        <taxon>Thalictroideae</taxon>
        <taxon>Thalictrum</taxon>
    </lineage>
</organism>
<evidence type="ECO:0000313" key="5">
    <source>
        <dbReference type="EMBL" id="KAF5202408.1"/>
    </source>
</evidence>
<gene>
    <name evidence="5" type="ORF">FRX31_008006</name>
</gene>
<feature type="domain" description="Squalene cyclase C-terminal" evidence="4">
    <location>
        <begin position="24"/>
        <end position="192"/>
    </location>
</feature>
<dbReference type="GO" id="GO:0005811">
    <property type="term" value="C:lipid droplet"/>
    <property type="evidence" value="ECO:0007669"/>
    <property type="project" value="InterPro"/>
</dbReference>
<dbReference type="OrthoDB" id="21502at2759"/>
<dbReference type="EMBL" id="JABWDY010008161">
    <property type="protein sequence ID" value="KAF5202408.1"/>
    <property type="molecule type" value="Genomic_DNA"/>
</dbReference>